<evidence type="ECO:0000256" key="9">
    <source>
        <dbReference type="SAM" id="MobiDB-lite"/>
    </source>
</evidence>
<evidence type="ECO:0000313" key="12">
    <source>
        <dbReference type="Proteomes" id="UP000828390"/>
    </source>
</evidence>
<proteinExistence type="predicted"/>
<dbReference type="Gene3D" id="1.10.10.60">
    <property type="entry name" value="Homeodomain-like"/>
    <property type="match status" value="1"/>
</dbReference>
<evidence type="ECO:0000256" key="6">
    <source>
        <dbReference type="ARBA" id="ARBA00023125"/>
    </source>
</evidence>
<gene>
    <name evidence="11" type="ORF">DPMN_041517</name>
</gene>
<dbReference type="AlphaFoldDB" id="A0A9D4HXY8"/>
<evidence type="ECO:0000256" key="2">
    <source>
        <dbReference type="ARBA" id="ARBA00022723"/>
    </source>
</evidence>
<dbReference type="PANTHER" id="PTHR10865">
    <property type="entry name" value="METASTASIS-ASSOCIATED PROTEIN AND MESODERM INDUCTION EARLY RESPONSE PROTEIN"/>
    <property type="match status" value="1"/>
</dbReference>
<keyword evidence="7" id="KW-0804">Transcription</keyword>
<keyword evidence="12" id="KW-1185">Reference proteome</keyword>
<comment type="caution">
    <text evidence="11">The sequence shown here is derived from an EMBL/GenBank/DDBJ whole genome shotgun (WGS) entry which is preliminary data.</text>
</comment>
<dbReference type="PROSITE" id="PS51293">
    <property type="entry name" value="SANT"/>
    <property type="match status" value="1"/>
</dbReference>
<dbReference type="Pfam" id="PF19426">
    <property type="entry name" value="MIER1_3_C"/>
    <property type="match status" value="1"/>
</dbReference>
<keyword evidence="3" id="KW-0863">Zinc-finger</keyword>
<dbReference type="GO" id="GO:0005654">
    <property type="term" value="C:nucleoplasm"/>
    <property type="evidence" value="ECO:0007669"/>
    <property type="project" value="TreeGrafter"/>
</dbReference>
<dbReference type="InterPro" id="IPR017884">
    <property type="entry name" value="SANT_dom"/>
</dbReference>
<dbReference type="PANTHER" id="PTHR10865:SF28">
    <property type="entry name" value="ELM2 DOMAIN-CONTAINING PROTEIN"/>
    <property type="match status" value="1"/>
</dbReference>
<dbReference type="InterPro" id="IPR009057">
    <property type="entry name" value="Homeodomain-like_sf"/>
</dbReference>
<evidence type="ECO:0000256" key="8">
    <source>
        <dbReference type="ARBA" id="ARBA00023242"/>
    </source>
</evidence>
<evidence type="ECO:0000256" key="5">
    <source>
        <dbReference type="ARBA" id="ARBA00023015"/>
    </source>
</evidence>
<keyword evidence="1" id="KW-0678">Repressor</keyword>
<organism evidence="11 12">
    <name type="scientific">Dreissena polymorpha</name>
    <name type="common">Zebra mussel</name>
    <name type="synonym">Mytilus polymorpha</name>
    <dbReference type="NCBI Taxonomy" id="45954"/>
    <lineage>
        <taxon>Eukaryota</taxon>
        <taxon>Metazoa</taxon>
        <taxon>Spiralia</taxon>
        <taxon>Lophotrochozoa</taxon>
        <taxon>Mollusca</taxon>
        <taxon>Bivalvia</taxon>
        <taxon>Autobranchia</taxon>
        <taxon>Heteroconchia</taxon>
        <taxon>Euheterodonta</taxon>
        <taxon>Imparidentia</taxon>
        <taxon>Neoheterodontei</taxon>
        <taxon>Myida</taxon>
        <taxon>Dreissenoidea</taxon>
        <taxon>Dreissenidae</taxon>
        <taxon>Dreissena</taxon>
    </lineage>
</organism>
<dbReference type="InterPro" id="IPR045787">
    <property type="entry name" value="MIER1/3_C"/>
</dbReference>
<dbReference type="GO" id="GO:0008270">
    <property type="term" value="F:zinc ion binding"/>
    <property type="evidence" value="ECO:0007669"/>
    <property type="project" value="UniProtKB-KW"/>
</dbReference>
<dbReference type="GO" id="GO:0003677">
    <property type="term" value="F:DNA binding"/>
    <property type="evidence" value="ECO:0007669"/>
    <property type="project" value="UniProtKB-KW"/>
</dbReference>
<keyword evidence="6" id="KW-0238">DNA-binding</keyword>
<evidence type="ECO:0000256" key="7">
    <source>
        <dbReference type="ARBA" id="ARBA00023163"/>
    </source>
</evidence>
<keyword evidence="5" id="KW-0805">Transcription regulation</keyword>
<feature type="domain" description="SANT" evidence="10">
    <location>
        <begin position="1"/>
        <end position="51"/>
    </location>
</feature>
<reference evidence="11" key="2">
    <citation type="submission" date="2020-11" db="EMBL/GenBank/DDBJ databases">
        <authorList>
            <person name="McCartney M.A."/>
            <person name="Auch B."/>
            <person name="Kono T."/>
            <person name="Mallez S."/>
            <person name="Becker A."/>
            <person name="Gohl D.M."/>
            <person name="Silverstein K.A.T."/>
            <person name="Koren S."/>
            <person name="Bechman K.B."/>
            <person name="Herman A."/>
            <person name="Abrahante J.E."/>
            <person name="Garbe J."/>
        </authorList>
    </citation>
    <scope>NUCLEOTIDE SEQUENCE</scope>
    <source>
        <strain evidence="11">Duluth1</strain>
        <tissue evidence="11">Whole animal</tissue>
    </source>
</reference>
<evidence type="ECO:0000259" key="10">
    <source>
        <dbReference type="PROSITE" id="PS51293"/>
    </source>
</evidence>
<dbReference type="FunFam" id="1.10.10.60:FF:000012">
    <property type="entry name" value="Metastasis-associated 1 family, member 3"/>
    <property type="match status" value="1"/>
</dbReference>
<dbReference type="Proteomes" id="UP000828390">
    <property type="component" value="Unassembled WGS sequence"/>
</dbReference>
<evidence type="ECO:0000313" key="11">
    <source>
        <dbReference type="EMBL" id="KAH3735056.1"/>
    </source>
</evidence>
<accession>A0A9D4HXY8</accession>
<name>A0A9D4HXY8_DREPO</name>
<evidence type="ECO:0000256" key="1">
    <source>
        <dbReference type="ARBA" id="ARBA00022491"/>
    </source>
</evidence>
<dbReference type="CDD" id="cd11661">
    <property type="entry name" value="SANT_MTA3_like"/>
    <property type="match status" value="1"/>
</dbReference>
<dbReference type="EMBL" id="JAIWYP010000011">
    <property type="protein sequence ID" value="KAH3735056.1"/>
    <property type="molecule type" value="Genomic_DNA"/>
</dbReference>
<keyword evidence="4" id="KW-0862">Zinc</keyword>
<evidence type="ECO:0000256" key="3">
    <source>
        <dbReference type="ARBA" id="ARBA00022771"/>
    </source>
</evidence>
<feature type="region of interest" description="Disordered" evidence="9">
    <location>
        <begin position="83"/>
        <end position="140"/>
    </location>
</feature>
<dbReference type="SUPFAM" id="SSF46689">
    <property type="entry name" value="Homeodomain-like"/>
    <property type="match status" value="1"/>
</dbReference>
<dbReference type="InterPro" id="IPR040138">
    <property type="entry name" value="MIER/MTA"/>
</dbReference>
<keyword evidence="8" id="KW-0539">Nucleus</keyword>
<reference evidence="11" key="1">
    <citation type="journal article" date="2019" name="bioRxiv">
        <title>The Genome of the Zebra Mussel, Dreissena polymorpha: A Resource for Invasive Species Research.</title>
        <authorList>
            <person name="McCartney M.A."/>
            <person name="Auch B."/>
            <person name="Kono T."/>
            <person name="Mallez S."/>
            <person name="Zhang Y."/>
            <person name="Obille A."/>
            <person name="Becker A."/>
            <person name="Abrahante J.E."/>
            <person name="Garbe J."/>
            <person name="Badalamenti J.P."/>
            <person name="Herman A."/>
            <person name="Mangelson H."/>
            <person name="Liachko I."/>
            <person name="Sullivan S."/>
            <person name="Sone E.D."/>
            <person name="Koren S."/>
            <person name="Silverstein K.A.T."/>
            <person name="Beckman K.B."/>
            <person name="Gohl D.M."/>
        </authorList>
    </citation>
    <scope>NUCLEOTIDE SEQUENCE</scope>
    <source>
        <strain evidence="11">Duluth1</strain>
        <tissue evidence="11">Whole animal</tissue>
    </source>
</reference>
<evidence type="ECO:0000256" key="4">
    <source>
        <dbReference type="ARBA" id="ARBA00022833"/>
    </source>
</evidence>
<keyword evidence="2" id="KW-0479">Metal-binding</keyword>
<sequence length="167" mass="19650">MSLWSEEECSNFETGLRFYGKDFYMIHQNKVKTRSVGELVQFYYLWKKTERHDIFANKTRLEKRRYLLHPGVTDYMERFLDEQESSAPSIPNRDRSASPVHSLLYGDPKRNHLKPPAHPGTQGHGATPRRGLHSNPFTPKLTLTLPPPPYLVSCLRHLYTRLLRWRT</sequence>
<dbReference type="GO" id="GO:0003714">
    <property type="term" value="F:transcription corepressor activity"/>
    <property type="evidence" value="ECO:0007669"/>
    <property type="project" value="TreeGrafter"/>
</dbReference>
<dbReference type="GO" id="GO:0000122">
    <property type="term" value="P:negative regulation of transcription by RNA polymerase II"/>
    <property type="evidence" value="ECO:0007669"/>
    <property type="project" value="TreeGrafter"/>
</dbReference>
<protein>
    <recommendedName>
        <fullName evidence="10">SANT domain-containing protein</fullName>
    </recommendedName>
</protein>
<dbReference type="GO" id="GO:0042826">
    <property type="term" value="F:histone deacetylase binding"/>
    <property type="evidence" value="ECO:0007669"/>
    <property type="project" value="TreeGrafter"/>
</dbReference>